<dbReference type="PANTHER" id="PTHR21266">
    <property type="entry name" value="IRON-SULFUR DOMAIN CONTAINING PROTEIN"/>
    <property type="match status" value="1"/>
</dbReference>
<reference evidence="8 9" key="1">
    <citation type="submission" date="2009-02" db="EMBL/GenBank/DDBJ databases">
        <title>Annotation of Streptomyces hygroscopicus strain ATCC 53653.</title>
        <authorList>
            <consortium name="The Broad Institute Genome Sequencing Platform"/>
            <consortium name="Broad Institute Microbial Sequencing Center"/>
            <person name="Fischbach M."/>
            <person name="Godfrey P."/>
            <person name="Ward D."/>
            <person name="Young S."/>
            <person name="Zeng Q."/>
            <person name="Koehrsen M."/>
            <person name="Alvarado L."/>
            <person name="Berlin A.M."/>
            <person name="Bochicchio J."/>
            <person name="Borenstein D."/>
            <person name="Chapman S.B."/>
            <person name="Chen Z."/>
            <person name="Engels R."/>
            <person name="Freedman E."/>
            <person name="Gellesch M."/>
            <person name="Goldberg J."/>
            <person name="Griggs A."/>
            <person name="Gujja S."/>
            <person name="Heilman E.R."/>
            <person name="Heiman D.I."/>
            <person name="Hepburn T.A."/>
            <person name="Howarth C."/>
            <person name="Jen D."/>
            <person name="Larson L."/>
            <person name="Lewis B."/>
            <person name="Mehta T."/>
            <person name="Park D."/>
            <person name="Pearson M."/>
            <person name="Richards J."/>
            <person name="Roberts A."/>
            <person name="Saif S."/>
            <person name="Shea T.D."/>
            <person name="Shenoy N."/>
            <person name="Sisk P."/>
            <person name="Stolte C."/>
            <person name="Sykes S.N."/>
            <person name="Thomson T."/>
            <person name="Walk T."/>
            <person name="White J."/>
            <person name="Yandava C."/>
            <person name="Straight P."/>
            <person name="Clardy J."/>
            <person name="Hung D."/>
            <person name="Kolter R."/>
            <person name="Mekalanos J."/>
            <person name="Walker S."/>
            <person name="Walsh C.T."/>
            <person name="Wieland-Brown L.C."/>
            <person name="Haas B."/>
            <person name="Nusbaum C."/>
            <person name="Birren B."/>
        </authorList>
    </citation>
    <scope>NUCLEOTIDE SEQUENCE [LARGE SCALE GENOMIC DNA]</scope>
    <source>
        <strain evidence="8 9">ATCC 53653</strain>
    </source>
</reference>
<name>D9WTJ2_9ACTN</name>
<protein>
    <submittedName>
        <fullName evidence="8">Putative oxidoreductase</fullName>
    </submittedName>
</protein>
<dbReference type="GO" id="GO:0016705">
    <property type="term" value="F:oxidoreductase activity, acting on paired donors, with incorporation or reduction of molecular oxygen"/>
    <property type="evidence" value="ECO:0007669"/>
    <property type="project" value="UniProtKB-ARBA"/>
</dbReference>
<keyword evidence="5" id="KW-0411">Iron-sulfur</keyword>
<dbReference type="Gene3D" id="2.20.25.10">
    <property type="match status" value="1"/>
</dbReference>
<dbReference type="PROSITE" id="PS51296">
    <property type="entry name" value="RIESKE"/>
    <property type="match status" value="1"/>
</dbReference>
<dbReference type="EMBL" id="GG657754">
    <property type="protein sequence ID" value="EFL28386.1"/>
    <property type="molecule type" value="Genomic_DNA"/>
</dbReference>
<dbReference type="GO" id="GO:0051537">
    <property type="term" value="F:2 iron, 2 sulfur cluster binding"/>
    <property type="evidence" value="ECO:0007669"/>
    <property type="project" value="UniProtKB-KW"/>
</dbReference>
<keyword evidence="3" id="KW-0560">Oxidoreductase</keyword>
<dbReference type="GO" id="GO:0046872">
    <property type="term" value="F:metal ion binding"/>
    <property type="evidence" value="ECO:0007669"/>
    <property type="project" value="UniProtKB-KW"/>
</dbReference>
<keyword evidence="4" id="KW-0408">Iron</keyword>
<dbReference type="InterPro" id="IPR036922">
    <property type="entry name" value="Rieske_2Fe-2S_sf"/>
</dbReference>
<feature type="region of interest" description="Disordered" evidence="6">
    <location>
        <begin position="1"/>
        <end position="98"/>
    </location>
</feature>
<evidence type="ECO:0000313" key="9">
    <source>
        <dbReference type="Proteomes" id="UP000003963"/>
    </source>
</evidence>
<evidence type="ECO:0000313" key="8">
    <source>
        <dbReference type="EMBL" id="EFL28386.1"/>
    </source>
</evidence>
<dbReference type="InterPro" id="IPR017941">
    <property type="entry name" value="Rieske_2Fe-2S"/>
</dbReference>
<evidence type="ECO:0000256" key="2">
    <source>
        <dbReference type="ARBA" id="ARBA00022723"/>
    </source>
</evidence>
<accession>D9WTJ2</accession>
<evidence type="ECO:0000256" key="4">
    <source>
        <dbReference type="ARBA" id="ARBA00023004"/>
    </source>
</evidence>
<evidence type="ECO:0000256" key="1">
    <source>
        <dbReference type="ARBA" id="ARBA00022714"/>
    </source>
</evidence>
<dbReference type="HOGENOM" id="CLU_056735_0_0_11"/>
<dbReference type="Proteomes" id="UP000003963">
    <property type="component" value="Unassembled WGS sequence"/>
</dbReference>
<dbReference type="InterPro" id="IPR021028">
    <property type="entry name" value="Homotrim_ring_OHase_catalytic"/>
</dbReference>
<keyword evidence="2" id="KW-0479">Metal-binding</keyword>
<dbReference type="SUPFAM" id="SSF55961">
    <property type="entry name" value="Bet v1-like"/>
    <property type="match status" value="1"/>
</dbReference>
<proteinExistence type="predicted"/>
<evidence type="ECO:0000256" key="6">
    <source>
        <dbReference type="SAM" id="MobiDB-lite"/>
    </source>
</evidence>
<dbReference type="Gene3D" id="2.20.25.680">
    <property type="match status" value="1"/>
</dbReference>
<keyword evidence="1" id="KW-0001">2Fe-2S</keyword>
<evidence type="ECO:0000259" key="7">
    <source>
        <dbReference type="PROSITE" id="PS51296"/>
    </source>
</evidence>
<organism evidence="8 9">
    <name type="scientific">Streptomyces himastatinicus ATCC 53653</name>
    <dbReference type="NCBI Taxonomy" id="457427"/>
    <lineage>
        <taxon>Bacteria</taxon>
        <taxon>Bacillati</taxon>
        <taxon>Actinomycetota</taxon>
        <taxon>Actinomycetes</taxon>
        <taxon>Kitasatosporales</taxon>
        <taxon>Streptomycetaceae</taxon>
        <taxon>Streptomyces</taxon>
        <taxon>Streptomyces violaceusniger group</taxon>
    </lineage>
</organism>
<dbReference type="SUPFAM" id="SSF50022">
    <property type="entry name" value="ISP domain"/>
    <property type="match status" value="1"/>
</dbReference>
<feature type="domain" description="Rieske" evidence="7">
    <location>
        <begin position="112"/>
        <end position="217"/>
    </location>
</feature>
<dbReference type="Pfam" id="PF00355">
    <property type="entry name" value="Rieske"/>
    <property type="match status" value="1"/>
</dbReference>
<feature type="compositionally biased region" description="Polar residues" evidence="6">
    <location>
        <begin position="62"/>
        <end position="79"/>
    </location>
</feature>
<dbReference type="InterPro" id="IPR050584">
    <property type="entry name" value="Cholesterol_7-desaturase"/>
</dbReference>
<evidence type="ECO:0000256" key="5">
    <source>
        <dbReference type="ARBA" id="ARBA00023014"/>
    </source>
</evidence>
<dbReference type="Pfam" id="PF11723">
    <property type="entry name" value="Aromatic_hydrox"/>
    <property type="match status" value="1"/>
</dbReference>
<dbReference type="AlphaFoldDB" id="D9WTJ2"/>
<dbReference type="Gene3D" id="3.90.380.10">
    <property type="entry name" value="Naphthalene 1,2-dioxygenase Alpha Subunit, Chain A, domain 1"/>
    <property type="match status" value="1"/>
</dbReference>
<dbReference type="STRING" id="457427.SSOG_08100"/>
<gene>
    <name evidence="8" type="ORF">SSOG_08100</name>
</gene>
<sequence length="476" mass="53004">MARPRMETVPLSGTPWSGALPGGSRAGWPGASRGAGRSAERDESVGRPGAAAHSRCHGSYGSGRTRTMTVEGSPDTKQTGRGRGRTAGEPGRQDWASWPHYDAAGSGFRGYWYPVTWSSHITGKPLPFTICGEKITLIRDGGTAYALHNRCPHRGVPLSEGDQQFPGTVSCPYHGWTFDLPTGKLSAVITDGPGCRLTGKVGVRTYPVEERLGMVWVYIPIADEEPHSIDSQLPEELVGNGFVMGGRIEPRGGNWRFACENGFDEGHAKYLHRTALWRLFKPMPTWNITRIVPKGRWIFRVQDEVHWEADYPGVGHWSNKRWWKMQPPKETFNIGNTGKADKINPTIEAQEFPGFASLSMPGVLRIAYPKFIHYEFYVPVDDDNHRYVGVMVNFTEGWKTLGFYAKYLGAVRWLFHGQFSGQDAWMVDVTDAPPEKLYRPDVSLTSWRNLSEEEYGKKLAAAGASETPNSTRDKKA</sequence>
<dbReference type="GO" id="GO:0004497">
    <property type="term" value="F:monooxygenase activity"/>
    <property type="evidence" value="ECO:0007669"/>
    <property type="project" value="UniProtKB-ARBA"/>
</dbReference>
<dbReference type="PANTHER" id="PTHR21266:SF59">
    <property type="entry name" value="BLR4922 PROTEIN"/>
    <property type="match status" value="1"/>
</dbReference>
<evidence type="ECO:0000256" key="3">
    <source>
        <dbReference type="ARBA" id="ARBA00023002"/>
    </source>
</evidence>
<keyword evidence="9" id="KW-1185">Reference proteome</keyword>